<sequence>TAHRSNPNRPWKSSGPCIVSIAAQERSCPNRTSGSVSQNPETHRGRTRPRAPIMLRVYMPCSMPGPSIGPRHGPVGPRGPVARGRRHDRATTQRRKPQVAQASLAAGPDLQDRVEPTCFSKAFVRAGLVAVTLVGLVTRSRWATAQPPDGRPFQGQGPTLLASHPRRSGAAEGGGRWSAPSPGAASAAATPGLCSATALVGLGGSLTMSSQRPATLPVPRQTGTISLATLAVMAMMGVPLISLLRAQGLVGQRWSAPQPRVYAAPDAARDAQAQAGEEGPLASGAESGESVVNEPAVSAALAAGLGAATSQPSPAAAEVAPLQTGVENPLGPKVPRPVPKSPEPWVRRFFQQSAAKAAAPGGNRGPLPTSRSEGSATALAAASSVTIAEPTRGQSAREDSAASADPLAGTSSAASALAEAPAPTNTPTPSGQVPAGARVESPAQDVYRGAKPSNDAEPEVRPGRGIERQSAKPPRRRAAGASWDAVALALAPLMPLVESMASLGLELQEDRSRRRRARPSRSPAAAALLQEWGPTQPSAYDPLHGLADWSAPTVWSKYDPLVRAIRSTARPGSSKYDPLDVRSRAPRSQPAFFAASAAGPDKYDAVGCMLAAAAASFGGRTTSTQGPQRYDAAGQLLRASLQHTLPEARSVRYDPIDWLRSGWAGGPEVPAAPQGAARYDPVSGLGSVTAPRHATKYDPARELLSGDWLDAATRGFDAAASRLGLIPEAATNEGRASMEGPAEDLDGVARDAADPSIWSPKTPALSSL</sequence>
<organism evidence="2">
    <name type="scientific">Auxenochlorella protothecoides</name>
    <name type="common">Green microalga</name>
    <name type="synonym">Chlorella protothecoides</name>
    <dbReference type="NCBI Taxonomy" id="3075"/>
    <lineage>
        <taxon>Eukaryota</taxon>
        <taxon>Viridiplantae</taxon>
        <taxon>Chlorophyta</taxon>
        <taxon>core chlorophytes</taxon>
        <taxon>Trebouxiophyceae</taxon>
        <taxon>Chlorellales</taxon>
        <taxon>Chlorellaceae</taxon>
        <taxon>Auxenochlorella</taxon>
    </lineage>
</organism>
<feature type="compositionally biased region" description="Basic and acidic residues" evidence="1">
    <location>
        <begin position="458"/>
        <end position="470"/>
    </location>
</feature>
<feature type="compositionally biased region" description="Low complexity" evidence="1">
    <location>
        <begin position="263"/>
        <end position="275"/>
    </location>
</feature>
<feature type="compositionally biased region" description="Low complexity" evidence="1">
    <location>
        <begin position="69"/>
        <end position="82"/>
    </location>
</feature>
<protein>
    <submittedName>
        <fullName evidence="2">Uncharacterized protein</fullName>
    </submittedName>
</protein>
<dbReference type="EMBL" id="GDKF01003013">
    <property type="protein sequence ID" value="JAT75609.1"/>
    <property type="molecule type" value="Transcribed_RNA"/>
</dbReference>
<feature type="region of interest" description="Disordered" evidence="1">
    <location>
        <begin position="730"/>
        <end position="768"/>
    </location>
</feature>
<feature type="compositionally biased region" description="Low complexity" evidence="1">
    <location>
        <begin position="177"/>
        <end position="188"/>
    </location>
</feature>
<evidence type="ECO:0000313" key="2">
    <source>
        <dbReference type="EMBL" id="JAT75609.1"/>
    </source>
</evidence>
<reference evidence="2" key="1">
    <citation type="submission" date="2015-08" db="EMBL/GenBank/DDBJ databases">
        <authorList>
            <person name="Babu N.S."/>
            <person name="Beckwith C.J."/>
            <person name="Beseler K.G."/>
            <person name="Brison A."/>
            <person name="Carone J.V."/>
            <person name="Caskin T.P."/>
            <person name="Diamond M."/>
            <person name="Durham M.E."/>
            <person name="Foxe J.M."/>
            <person name="Go M."/>
            <person name="Henderson B.A."/>
            <person name="Jones I.B."/>
            <person name="McGettigan J.A."/>
            <person name="Micheletti S.J."/>
            <person name="Nasrallah M.E."/>
            <person name="Ortiz D."/>
            <person name="Piller C.R."/>
            <person name="Privatt S.R."/>
            <person name="Schneider S.L."/>
            <person name="Sharp S."/>
            <person name="Smith T.C."/>
            <person name="Stanton J.D."/>
            <person name="Ullery H.E."/>
            <person name="Wilson R.J."/>
            <person name="Serrano M.G."/>
            <person name="Buck G."/>
            <person name="Lee V."/>
            <person name="Wang Y."/>
            <person name="Carvalho R."/>
            <person name="Voegtly L."/>
            <person name="Shi R."/>
            <person name="Duckworth R."/>
            <person name="Johnson A."/>
            <person name="Loviza R."/>
            <person name="Walstead R."/>
            <person name="Shah Z."/>
            <person name="Kiflezghi M."/>
            <person name="Wade K."/>
            <person name="Ball S.L."/>
            <person name="Bradley K.W."/>
            <person name="Asai D.J."/>
            <person name="Bowman C.A."/>
            <person name="Russell D.A."/>
            <person name="Pope W.H."/>
            <person name="Jacobs-Sera D."/>
            <person name="Hendrix R.W."/>
            <person name="Hatfull G.F."/>
        </authorList>
    </citation>
    <scope>NUCLEOTIDE SEQUENCE</scope>
</reference>
<gene>
    <name evidence="2" type="ORF">g.52039</name>
</gene>
<dbReference type="AlphaFoldDB" id="A0A1D2A8R5"/>
<feature type="region of interest" description="Disordered" evidence="1">
    <location>
        <begin position="25"/>
        <end position="50"/>
    </location>
</feature>
<feature type="compositionally biased region" description="Polar residues" evidence="1">
    <location>
        <begin position="27"/>
        <end position="40"/>
    </location>
</feature>
<feature type="compositionally biased region" description="Low complexity" evidence="1">
    <location>
        <begin position="406"/>
        <end position="429"/>
    </location>
</feature>
<feature type="compositionally biased region" description="Basic residues" evidence="1">
    <location>
        <begin position="83"/>
        <end position="97"/>
    </location>
</feature>
<feature type="region of interest" description="Disordered" evidence="1">
    <location>
        <begin position="509"/>
        <end position="534"/>
    </location>
</feature>
<feature type="region of interest" description="Disordered" evidence="1">
    <location>
        <begin position="65"/>
        <end position="105"/>
    </location>
</feature>
<evidence type="ECO:0000256" key="1">
    <source>
        <dbReference type="SAM" id="MobiDB-lite"/>
    </source>
</evidence>
<proteinExistence type="predicted"/>
<feature type="region of interest" description="Disordered" evidence="1">
    <location>
        <begin position="354"/>
        <end position="478"/>
    </location>
</feature>
<feature type="region of interest" description="Disordered" evidence="1">
    <location>
        <begin position="262"/>
        <end position="290"/>
    </location>
</feature>
<name>A0A1D2A8R5_AUXPR</name>
<feature type="non-terminal residue" evidence="2">
    <location>
        <position position="1"/>
    </location>
</feature>
<accession>A0A1D2A8R5</accession>
<feature type="region of interest" description="Disordered" evidence="1">
    <location>
        <begin position="143"/>
        <end position="188"/>
    </location>
</feature>
<feature type="compositionally biased region" description="Low complexity" evidence="1">
    <location>
        <begin position="375"/>
        <end position="384"/>
    </location>
</feature>